<dbReference type="AlphaFoldDB" id="A0A8T0I845"/>
<comment type="caution">
    <text evidence="1">The sequence shown here is derived from an EMBL/GenBank/DDBJ whole genome shotgun (WGS) entry which is preliminary data.</text>
</comment>
<dbReference type="Proteomes" id="UP000822688">
    <property type="component" value="Chromosome 4"/>
</dbReference>
<evidence type="ECO:0000313" key="2">
    <source>
        <dbReference type="Proteomes" id="UP000822688"/>
    </source>
</evidence>
<organism evidence="1 2">
    <name type="scientific">Ceratodon purpureus</name>
    <name type="common">Fire moss</name>
    <name type="synonym">Dicranum purpureum</name>
    <dbReference type="NCBI Taxonomy" id="3225"/>
    <lineage>
        <taxon>Eukaryota</taxon>
        <taxon>Viridiplantae</taxon>
        <taxon>Streptophyta</taxon>
        <taxon>Embryophyta</taxon>
        <taxon>Bryophyta</taxon>
        <taxon>Bryophytina</taxon>
        <taxon>Bryopsida</taxon>
        <taxon>Dicranidae</taxon>
        <taxon>Pseudoditrichales</taxon>
        <taxon>Ditrichaceae</taxon>
        <taxon>Ceratodon</taxon>
    </lineage>
</organism>
<keyword evidence="2" id="KW-1185">Reference proteome</keyword>
<name>A0A8T0I845_CERPU</name>
<protein>
    <submittedName>
        <fullName evidence="1">Uncharacterized protein</fullName>
    </submittedName>
</protein>
<evidence type="ECO:0000313" key="1">
    <source>
        <dbReference type="EMBL" id="KAG0578593.1"/>
    </source>
</evidence>
<accession>A0A8T0I845</accession>
<gene>
    <name evidence="1" type="ORF">KC19_4G035700</name>
</gene>
<dbReference type="EMBL" id="CM026424">
    <property type="protein sequence ID" value="KAG0578593.1"/>
    <property type="molecule type" value="Genomic_DNA"/>
</dbReference>
<dbReference type="OrthoDB" id="10444323at2759"/>
<reference evidence="1" key="1">
    <citation type="submission" date="2020-06" db="EMBL/GenBank/DDBJ databases">
        <title>WGS assembly of Ceratodon purpureus strain R40.</title>
        <authorList>
            <person name="Carey S.B."/>
            <person name="Jenkins J."/>
            <person name="Shu S."/>
            <person name="Lovell J.T."/>
            <person name="Sreedasyam A."/>
            <person name="Maumus F."/>
            <person name="Tiley G.P."/>
            <person name="Fernandez-Pozo N."/>
            <person name="Barry K."/>
            <person name="Chen C."/>
            <person name="Wang M."/>
            <person name="Lipzen A."/>
            <person name="Daum C."/>
            <person name="Saski C.A."/>
            <person name="Payton A.C."/>
            <person name="Mcbreen J.C."/>
            <person name="Conrad R.E."/>
            <person name="Kollar L.M."/>
            <person name="Olsson S."/>
            <person name="Huttunen S."/>
            <person name="Landis J.B."/>
            <person name="Wickett N.J."/>
            <person name="Johnson M.G."/>
            <person name="Rensing S.A."/>
            <person name="Grimwood J."/>
            <person name="Schmutz J."/>
            <person name="Mcdaniel S.F."/>
        </authorList>
    </citation>
    <scope>NUCLEOTIDE SEQUENCE</scope>
    <source>
        <strain evidence="1">R40</strain>
    </source>
</reference>
<proteinExistence type="predicted"/>
<sequence>MAAYGGLAKNLFDGANVAFEDPRVAVDLYAYRPPWTEEIKKIDRHTDRAGGVSFREGRGTKKFFHPGSSVEGNMAAEQYFNHTRPHQGSLRTMGARKSVNTRYADVIRSHLNKWG</sequence>